<feature type="domain" description="CID" evidence="1">
    <location>
        <begin position="4"/>
        <end position="137"/>
    </location>
</feature>
<dbReference type="AlphaFoldDB" id="A0AAV9ITJ2"/>
<proteinExistence type="predicted"/>
<comment type="caution">
    <text evidence="2">The sequence shown here is derived from an EMBL/GenBank/DDBJ whole genome shotgun (WGS) entry which is preliminary data.</text>
</comment>
<dbReference type="PANTHER" id="PTHR12460:SF0">
    <property type="entry name" value="CID DOMAIN-CONTAINING PROTEIN-RELATED"/>
    <property type="match status" value="1"/>
</dbReference>
<reference evidence="2 3" key="1">
    <citation type="submission" date="2022-07" db="EMBL/GenBank/DDBJ databases">
        <title>Genome-wide signatures of adaptation to extreme environments.</title>
        <authorList>
            <person name="Cho C.H."/>
            <person name="Yoon H.S."/>
        </authorList>
    </citation>
    <scope>NUCLEOTIDE SEQUENCE [LARGE SCALE GENOMIC DNA]</scope>
    <source>
        <strain evidence="2 3">DBV 063 E5</strain>
    </source>
</reference>
<dbReference type="Pfam" id="PF04818">
    <property type="entry name" value="CID"/>
    <property type="match status" value="1"/>
</dbReference>
<accession>A0AAV9ITJ2</accession>
<dbReference type="GO" id="GO:0000993">
    <property type="term" value="F:RNA polymerase II complex binding"/>
    <property type="evidence" value="ECO:0007669"/>
    <property type="project" value="TreeGrafter"/>
</dbReference>
<dbReference type="SMART" id="SM00582">
    <property type="entry name" value="RPR"/>
    <property type="match status" value="1"/>
</dbReference>
<dbReference type="GO" id="GO:0031124">
    <property type="term" value="P:mRNA 3'-end processing"/>
    <property type="evidence" value="ECO:0007669"/>
    <property type="project" value="TreeGrafter"/>
</dbReference>
<dbReference type="Proteomes" id="UP001301350">
    <property type="component" value="Unassembled WGS sequence"/>
</dbReference>
<dbReference type="InterPro" id="IPR008942">
    <property type="entry name" value="ENTH_VHS"/>
</dbReference>
<organism evidence="2 3">
    <name type="scientific">Cyanidium caldarium</name>
    <name type="common">Red alga</name>
    <dbReference type="NCBI Taxonomy" id="2771"/>
    <lineage>
        <taxon>Eukaryota</taxon>
        <taxon>Rhodophyta</taxon>
        <taxon>Bangiophyceae</taxon>
        <taxon>Cyanidiales</taxon>
        <taxon>Cyanidiaceae</taxon>
        <taxon>Cyanidium</taxon>
    </lineage>
</organism>
<name>A0AAV9ITJ2_CYACA</name>
<evidence type="ECO:0000259" key="1">
    <source>
        <dbReference type="PROSITE" id="PS51391"/>
    </source>
</evidence>
<sequence>MDVSLRYDADNWRRRLERLTAAADSVQSVSFFLLFMAEAFLEELLSQWLQVFRESDTEHRMLLLYVMNDVLQNGRVVGSSSAATDRLKHRLLPALQQGVVQVGDDTRLQRLLQVWRERNIFNEDELQQLEGGMGWRSERRARLRDAERWLAQALTRLHAGQDQEHQSDERYREVVEAVRVAHALAAEEVNGEEETLR</sequence>
<dbReference type="PROSITE" id="PS51391">
    <property type="entry name" value="CID"/>
    <property type="match status" value="1"/>
</dbReference>
<evidence type="ECO:0000313" key="2">
    <source>
        <dbReference type="EMBL" id="KAK4535610.1"/>
    </source>
</evidence>
<dbReference type="EMBL" id="JANCYW010000005">
    <property type="protein sequence ID" value="KAK4535610.1"/>
    <property type="molecule type" value="Genomic_DNA"/>
</dbReference>
<dbReference type="PANTHER" id="PTHR12460">
    <property type="entry name" value="CYCLIN-DEPENDENT KINASE INHIBITOR-RELATED PROTEIN"/>
    <property type="match status" value="1"/>
</dbReference>
<dbReference type="SUPFAM" id="SSF48464">
    <property type="entry name" value="ENTH/VHS domain"/>
    <property type="match status" value="1"/>
</dbReference>
<protein>
    <recommendedName>
        <fullName evidence="1">CID domain-containing protein</fullName>
    </recommendedName>
</protein>
<dbReference type="InterPro" id="IPR006569">
    <property type="entry name" value="CID_dom"/>
</dbReference>
<dbReference type="Gene3D" id="1.25.40.90">
    <property type="match status" value="1"/>
</dbReference>
<evidence type="ECO:0000313" key="3">
    <source>
        <dbReference type="Proteomes" id="UP001301350"/>
    </source>
</evidence>
<keyword evidence="3" id="KW-1185">Reference proteome</keyword>
<gene>
    <name evidence="2" type="ORF">CDCA_CDCA05G1635</name>
</gene>